<feature type="region of interest" description="Disordered" evidence="1">
    <location>
        <begin position="342"/>
        <end position="367"/>
    </location>
</feature>
<dbReference type="PANTHER" id="PTHR19353">
    <property type="entry name" value="FATTY ACID DESATURASE 2"/>
    <property type="match status" value="1"/>
</dbReference>
<dbReference type="InterPro" id="IPR005804">
    <property type="entry name" value="FA_desaturase_dom"/>
</dbReference>
<feature type="transmembrane region" description="Helical" evidence="2">
    <location>
        <begin position="188"/>
        <end position="206"/>
    </location>
</feature>
<evidence type="ECO:0000259" key="3">
    <source>
        <dbReference type="Pfam" id="PF00487"/>
    </source>
</evidence>
<feature type="transmembrane region" description="Helical" evidence="2">
    <location>
        <begin position="144"/>
        <end position="167"/>
    </location>
</feature>
<organism evidence="4 5">
    <name type="scientific">Thalassorhabdus alkalitolerans</name>
    <dbReference type="NCBI Taxonomy" id="2282697"/>
    <lineage>
        <taxon>Bacteria</taxon>
        <taxon>Bacillati</taxon>
        <taxon>Bacillota</taxon>
        <taxon>Bacilli</taxon>
        <taxon>Bacillales</taxon>
        <taxon>Bacillaceae</taxon>
        <taxon>Thalassorhabdus</taxon>
    </lineage>
</organism>
<accession>A0ABW0YRY2</accession>
<feature type="transmembrane region" description="Helical" evidence="2">
    <location>
        <begin position="56"/>
        <end position="76"/>
    </location>
</feature>
<protein>
    <submittedName>
        <fullName evidence="4">Fatty acid desaturase family protein</fullName>
    </submittedName>
</protein>
<evidence type="ECO:0000256" key="1">
    <source>
        <dbReference type="SAM" id="MobiDB-lite"/>
    </source>
</evidence>
<evidence type="ECO:0000256" key="2">
    <source>
        <dbReference type="SAM" id="Phobius"/>
    </source>
</evidence>
<reference evidence="5" key="1">
    <citation type="journal article" date="2019" name="Int. J. Syst. Evol. Microbiol.">
        <title>The Global Catalogue of Microorganisms (GCM) 10K type strain sequencing project: providing services to taxonomists for standard genome sequencing and annotation.</title>
        <authorList>
            <consortium name="The Broad Institute Genomics Platform"/>
            <consortium name="The Broad Institute Genome Sequencing Center for Infectious Disease"/>
            <person name="Wu L."/>
            <person name="Ma J."/>
        </authorList>
    </citation>
    <scope>NUCLEOTIDE SEQUENCE [LARGE SCALE GENOMIC DNA]</scope>
    <source>
        <strain evidence="5">CECT 7184</strain>
    </source>
</reference>
<dbReference type="CDD" id="cd03506">
    <property type="entry name" value="Delta6-FADS-like"/>
    <property type="match status" value="1"/>
</dbReference>
<dbReference type="InterPro" id="IPR012171">
    <property type="entry name" value="Fatty_acid_desaturase"/>
</dbReference>
<feature type="domain" description="Fatty acid desaturase" evidence="3">
    <location>
        <begin position="55"/>
        <end position="300"/>
    </location>
</feature>
<feature type="transmembrane region" description="Helical" evidence="2">
    <location>
        <begin position="30"/>
        <end position="50"/>
    </location>
</feature>
<feature type="transmembrane region" description="Helical" evidence="2">
    <location>
        <begin position="212"/>
        <end position="230"/>
    </location>
</feature>
<dbReference type="Proteomes" id="UP001596142">
    <property type="component" value="Unassembled WGS sequence"/>
</dbReference>
<dbReference type="PANTHER" id="PTHR19353:SF19">
    <property type="entry name" value="DELTA(5) FATTY ACID DESATURASE C-RELATED"/>
    <property type="match status" value="1"/>
</dbReference>
<keyword evidence="2" id="KW-1133">Transmembrane helix</keyword>
<comment type="caution">
    <text evidence="4">The sequence shown here is derived from an EMBL/GenBank/DDBJ whole genome shotgun (WGS) entry which is preliminary data.</text>
</comment>
<dbReference type="Pfam" id="PF00487">
    <property type="entry name" value="FA_desaturase"/>
    <property type="match status" value="1"/>
</dbReference>
<evidence type="ECO:0000313" key="5">
    <source>
        <dbReference type="Proteomes" id="UP001596142"/>
    </source>
</evidence>
<proteinExistence type="predicted"/>
<dbReference type="EMBL" id="JBHSOZ010000004">
    <property type="protein sequence ID" value="MFC5713129.1"/>
    <property type="molecule type" value="Genomic_DNA"/>
</dbReference>
<dbReference type="RefSeq" id="WP_385940651.1">
    <property type="nucleotide sequence ID" value="NZ_JBHSOZ010000004.1"/>
</dbReference>
<gene>
    <name evidence="4" type="ORF">ACFPU1_10065</name>
</gene>
<evidence type="ECO:0000313" key="4">
    <source>
        <dbReference type="EMBL" id="MFC5713129.1"/>
    </source>
</evidence>
<keyword evidence="2" id="KW-0472">Membrane</keyword>
<sequence length="367" mass="42067">MNQYKTFGWYAARVTPHLPKKAFKPVPMRLFGGLAYLLISIAGIMTISLYDMNLWIYLMISGVLGACFAAMGFLGHEILHGTVVRNKMISSLLGAVAFWPLTTGPRLWKKWHNIEHHRHTQDEHKDPDAWFTVEAYNKSKLIRLIYRLPFVVRAFFSMLSLAVTFTAHSIKMFFSYIKDFKPGKQPAVWLQFVLPWASWIGLLLWIGPLKWLFAFVIPVLIANAIVMAYISTNHRLNPLVPVNDPLANSLTVTVPKWVDVLHFNFSYHTEHHLFPGVNPKYYPLVKAKIKEMWPERYHEMPMQKALALLWKTPRVYFEKDELIDPKKAVVYGSLGNGLNGLALPSKHEKNSSPGSLKAQKNKAKKAQ</sequence>
<name>A0ABW0YRY2_9BACI</name>
<keyword evidence="5" id="KW-1185">Reference proteome</keyword>
<keyword evidence="2" id="KW-0812">Transmembrane</keyword>